<evidence type="ECO:0000313" key="2">
    <source>
        <dbReference type="Proteomes" id="UP001165488"/>
    </source>
</evidence>
<evidence type="ECO:0000313" key="1">
    <source>
        <dbReference type="EMBL" id="MCH7400000.1"/>
    </source>
</evidence>
<proteinExistence type="predicted"/>
<keyword evidence="2" id="KW-1185">Reference proteome</keyword>
<evidence type="ECO:0008006" key="3">
    <source>
        <dbReference type="Google" id="ProtNLM"/>
    </source>
</evidence>
<gene>
    <name evidence="1" type="ORF">MM236_18545</name>
</gene>
<accession>A0ABS9UUW4</accession>
<protein>
    <recommendedName>
        <fullName evidence="3">Lipoprotein</fullName>
    </recommendedName>
</protein>
<dbReference type="PROSITE" id="PS51257">
    <property type="entry name" value="PROKAR_LIPOPROTEIN"/>
    <property type="match status" value="1"/>
</dbReference>
<organism evidence="1 2">
    <name type="scientific">Belliella calami</name>
    <dbReference type="NCBI Taxonomy" id="2923436"/>
    <lineage>
        <taxon>Bacteria</taxon>
        <taxon>Pseudomonadati</taxon>
        <taxon>Bacteroidota</taxon>
        <taxon>Cytophagia</taxon>
        <taxon>Cytophagales</taxon>
        <taxon>Cyclobacteriaceae</taxon>
        <taxon>Belliella</taxon>
    </lineage>
</organism>
<dbReference type="RefSeq" id="WP_241276494.1">
    <property type="nucleotide sequence ID" value="NZ_JAKZGS010000025.1"/>
</dbReference>
<sequence>MRKFIFFICLLSFGCGGKIGNGNSRVFKEIHEYVLNLEKYTSPVEEYIQYVPNWNFAF</sequence>
<dbReference type="EMBL" id="JAKZGS010000025">
    <property type="protein sequence ID" value="MCH7400000.1"/>
    <property type="molecule type" value="Genomic_DNA"/>
</dbReference>
<name>A0ABS9UUW4_9BACT</name>
<reference evidence="1" key="1">
    <citation type="submission" date="2022-03" db="EMBL/GenBank/DDBJ databases">
        <title>De novo assembled genomes of Belliella spp. (Cyclobacteriaceae) strains.</title>
        <authorList>
            <person name="Szabo A."/>
            <person name="Korponai K."/>
            <person name="Felfoldi T."/>
        </authorList>
    </citation>
    <scope>NUCLEOTIDE SEQUENCE</scope>
    <source>
        <strain evidence="1">DSM 107340</strain>
    </source>
</reference>
<comment type="caution">
    <text evidence="1">The sequence shown here is derived from an EMBL/GenBank/DDBJ whole genome shotgun (WGS) entry which is preliminary data.</text>
</comment>
<dbReference type="Proteomes" id="UP001165488">
    <property type="component" value="Unassembled WGS sequence"/>
</dbReference>